<accession>A0ABX8P696</accession>
<organism evidence="2 3">
    <name type="scientific">Pseudomonas asgharzadehiana</name>
    <dbReference type="NCBI Taxonomy" id="2842349"/>
    <lineage>
        <taxon>Bacteria</taxon>
        <taxon>Pseudomonadati</taxon>
        <taxon>Pseudomonadota</taxon>
        <taxon>Gammaproteobacteria</taxon>
        <taxon>Pseudomonadales</taxon>
        <taxon>Pseudomonadaceae</taxon>
        <taxon>Pseudomonas</taxon>
    </lineage>
</organism>
<dbReference type="Pfam" id="PF13476">
    <property type="entry name" value="AAA_23"/>
    <property type="match status" value="1"/>
</dbReference>
<dbReference type="InterPro" id="IPR003959">
    <property type="entry name" value="ATPase_AAA_core"/>
</dbReference>
<sequence>MDNVTIKSIELEGIHQRYDLNINFFDSLNVLHGQNGTGKSTLVHILANLANCDFLRFIYLDFKSIIVGYSSGLRLGIFKSEGENTYRIRNLNSLFDPGFIFFTEEALKSLAMTEEDKAPSREYVSELTARLGVFVEKNGIPRIKTSYFPAFRTMLEAWSSQFEEDFRRFGRTSSYSIPTQKVTAFARNLFGKFLPVINYPSPLSIEHNLREEIRDAHLKIARYESSVFSESFVKVFSAILSDEEGTAQEAERLLEEISELTTETALNKLANLEGPSHTYGQLQNLVGKSRESKELASSATGALKVYRDALKERRDFQASIFAKIDKYFDAVNAFLEQKELHYVPDSSRRVPKVGLKFKDGAWSSIRVMSSGERQLLTMLYAVTKMSSDSLVLIDEPELSLHIDWQEELLSKMMGQLGGRQIIVCTHSPSIASDYREFMIEVVPVLSNSASSRLEIADDEEEVN</sequence>
<dbReference type="InterPro" id="IPR027417">
    <property type="entry name" value="P-loop_NTPase"/>
</dbReference>
<reference evidence="2" key="1">
    <citation type="journal article" date="2021" name="Microorganisms">
        <title>The Ever-Expanding Pseudomonas Genus: Description of 43 New Species and Partition of the Pseudomonas putida Group.</title>
        <authorList>
            <person name="Girard L."/>
            <person name="Lood C."/>
            <person name="Hofte M."/>
            <person name="Vandamme P."/>
            <person name="Rokni-Zadeh H."/>
            <person name="van Noort V."/>
            <person name="Lavigne R."/>
            <person name="De Mot R."/>
        </authorList>
    </citation>
    <scope>NUCLEOTIDE SEQUENCE</scope>
    <source>
        <strain evidence="2">SWRI132</strain>
    </source>
</reference>
<name>A0ABX8P696_9PSED</name>
<dbReference type="Proteomes" id="UP000886848">
    <property type="component" value="Chromosome"/>
</dbReference>
<dbReference type="RefSeq" id="WP_068931584.1">
    <property type="nucleotide sequence ID" value="NZ_CP077079.1"/>
</dbReference>
<evidence type="ECO:0000313" key="2">
    <source>
        <dbReference type="EMBL" id="QXH68972.1"/>
    </source>
</evidence>
<dbReference type="PANTHER" id="PTHR43581:SF2">
    <property type="entry name" value="EXCINUCLEASE ATPASE SUBUNIT"/>
    <property type="match status" value="1"/>
</dbReference>
<dbReference type="PANTHER" id="PTHR43581">
    <property type="entry name" value="ATP/GTP PHOSPHATASE"/>
    <property type="match status" value="1"/>
</dbReference>
<dbReference type="InterPro" id="IPR038729">
    <property type="entry name" value="Rad50/SbcC_AAA"/>
</dbReference>
<dbReference type="InterPro" id="IPR003593">
    <property type="entry name" value="AAA+_ATPase"/>
</dbReference>
<keyword evidence="3" id="KW-1185">Reference proteome</keyword>
<dbReference type="EMBL" id="CP077079">
    <property type="protein sequence ID" value="QXH68972.1"/>
    <property type="molecule type" value="Genomic_DNA"/>
</dbReference>
<protein>
    <submittedName>
        <fullName evidence="2">AAA family ATPase</fullName>
    </submittedName>
</protein>
<evidence type="ECO:0000259" key="1">
    <source>
        <dbReference type="SMART" id="SM00382"/>
    </source>
</evidence>
<gene>
    <name evidence="2" type="ORF">KSS96_08565</name>
</gene>
<proteinExistence type="predicted"/>
<dbReference type="CDD" id="cd00267">
    <property type="entry name" value="ABC_ATPase"/>
    <property type="match status" value="1"/>
</dbReference>
<dbReference type="SUPFAM" id="SSF52540">
    <property type="entry name" value="P-loop containing nucleoside triphosphate hydrolases"/>
    <property type="match status" value="1"/>
</dbReference>
<dbReference type="InterPro" id="IPR051396">
    <property type="entry name" value="Bact_Antivir_Def_Nuclease"/>
</dbReference>
<dbReference type="Gene3D" id="3.40.50.300">
    <property type="entry name" value="P-loop containing nucleotide triphosphate hydrolases"/>
    <property type="match status" value="2"/>
</dbReference>
<dbReference type="Pfam" id="PF13304">
    <property type="entry name" value="AAA_21"/>
    <property type="match status" value="1"/>
</dbReference>
<evidence type="ECO:0000313" key="3">
    <source>
        <dbReference type="Proteomes" id="UP000886848"/>
    </source>
</evidence>
<dbReference type="SMART" id="SM00382">
    <property type="entry name" value="AAA"/>
    <property type="match status" value="1"/>
</dbReference>
<feature type="domain" description="AAA+ ATPase" evidence="1">
    <location>
        <begin position="25"/>
        <end position="445"/>
    </location>
</feature>